<dbReference type="InterPro" id="IPR040442">
    <property type="entry name" value="Pyrv_kinase-like_dom_sf"/>
</dbReference>
<dbReference type="Gene3D" id="3.20.20.60">
    <property type="entry name" value="Phosphoenolpyruvate-binding domains"/>
    <property type="match status" value="1"/>
</dbReference>
<accession>A0A2T0TEE4</accession>
<dbReference type="SUPFAM" id="SSF51621">
    <property type="entry name" value="Phosphoenolpyruvate/pyruvate domain"/>
    <property type="match status" value="1"/>
</dbReference>
<dbReference type="CDD" id="cd00377">
    <property type="entry name" value="ICL_PEPM"/>
    <property type="match status" value="1"/>
</dbReference>
<dbReference type="InterPro" id="IPR015813">
    <property type="entry name" value="Pyrv/PenolPyrv_kinase-like_dom"/>
</dbReference>
<dbReference type="RefSeq" id="WP_106187502.1">
    <property type="nucleotide sequence ID" value="NZ_PVTF01000003.1"/>
</dbReference>
<dbReference type="Pfam" id="PF13714">
    <property type="entry name" value="PEP_mutase"/>
    <property type="match status" value="1"/>
</dbReference>
<evidence type="ECO:0000313" key="1">
    <source>
        <dbReference type="EMBL" id="PRY44021.1"/>
    </source>
</evidence>
<dbReference type="PANTHER" id="PTHR42905">
    <property type="entry name" value="PHOSPHOENOLPYRUVATE CARBOXYLASE"/>
    <property type="match status" value="1"/>
</dbReference>
<organism evidence="1 2">
    <name type="scientific">Umezawaea tangerina</name>
    <dbReference type="NCBI Taxonomy" id="84725"/>
    <lineage>
        <taxon>Bacteria</taxon>
        <taxon>Bacillati</taxon>
        <taxon>Actinomycetota</taxon>
        <taxon>Actinomycetes</taxon>
        <taxon>Pseudonocardiales</taxon>
        <taxon>Pseudonocardiaceae</taxon>
        <taxon>Umezawaea</taxon>
    </lineage>
</organism>
<sequence>MTFHDLHHGAEPLLLPNAWDFASAVALHAAGFAAIGTTSLGVAAAHGLADGEGVARAETVALARMIAGLPVPVTVDIESGFGADVGELAAELAGLGVAGVNIEDGRPGGRLADPREQAELVRAAREGAPGLFVNARVDTHWLSVDQESTVDRARRYLDAGADGVFVPGLVREQDIAAVVEAVDAPLNVLHVPAIGLKGLGELGVRRVSTGSLLFRAALHAAVTTACAVRDGDPVAEGIPSYEDVRRLV</sequence>
<proteinExistence type="predicted"/>
<keyword evidence="2" id="KW-1185">Reference proteome</keyword>
<dbReference type="OrthoDB" id="9780430at2"/>
<dbReference type="AlphaFoldDB" id="A0A2T0TEE4"/>
<comment type="caution">
    <text evidence="1">The sequence shown here is derived from an EMBL/GenBank/DDBJ whole genome shotgun (WGS) entry which is preliminary data.</text>
</comment>
<dbReference type="Proteomes" id="UP000239494">
    <property type="component" value="Unassembled WGS sequence"/>
</dbReference>
<reference evidence="1 2" key="1">
    <citation type="submission" date="2018-03" db="EMBL/GenBank/DDBJ databases">
        <title>Genomic Encyclopedia of Archaeal and Bacterial Type Strains, Phase II (KMG-II): from individual species to whole genera.</title>
        <authorList>
            <person name="Goeker M."/>
        </authorList>
    </citation>
    <scope>NUCLEOTIDE SEQUENCE [LARGE SCALE GENOMIC DNA]</scope>
    <source>
        <strain evidence="1 2">DSM 44720</strain>
    </source>
</reference>
<dbReference type="EMBL" id="PVTF01000003">
    <property type="protein sequence ID" value="PRY44021.1"/>
    <property type="molecule type" value="Genomic_DNA"/>
</dbReference>
<dbReference type="InterPro" id="IPR039556">
    <property type="entry name" value="ICL/PEPM"/>
</dbReference>
<evidence type="ECO:0000313" key="2">
    <source>
        <dbReference type="Proteomes" id="UP000239494"/>
    </source>
</evidence>
<keyword evidence="1" id="KW-0456">Lyase</keyword>
<gene>
    <name evidence="1" type="ORF">CLV43_103772</name>
</gene>
<protein>
    <submittedName>
        <fullName evidence="1">2-methylisocitrate lyase-like PEP mutase family enzyme</fullName>
    </submittedName>
</protein>
<dbReference type="GO" id="GO:0016829">
    <property type="term" value="F:lyase activity"/>
    <property type="evidence" value="ECO:0007669"/>
    <property type="project" value="UniProtKB-KW"/>
</dbReference>
<name>A0A2T0TEE4_9PSEU</name>
<dbReference type="PANTHER" id="PTHR42905:SF16">
    <property type="entry name" value="CARBOXYPHOSPHONOENOLPYRUVATE PHOSPHONOMUTASE-LIKE PROTEIN (AFU_ORTHOLOGUE AFUA_5G07230)"/>
    <property type="match status" value="1"/>
</dbReference>